<feature type="compositionally biased region" description="Basic residues" evidence="1">
    <location>
        <begin position="38"/>
        <end position="47"/>
    </location>
</feature>
<evidence type="ECO:0000256" key="1">
    <source>
        <dbReference type="SAM" id="MobiDB-lite"/>
    </source>
</evidence>
<dbReference type="Proteomes" id="UP000193560">
    <property type="component" value="Unassembled WGS sequence"/>
</dbReference>
<reference evidence="2 3" key="1">
    <citation type="submission" date="2016-07" db="EMBL/GenBank/DDBJ databases">
        <title>Pervasive Adenine N6-methylation of Active Genes in Fungi.</title>
        <authorList>
            <consortium name="DOE Joint Genome Institute"/>
            <person name="Mondo S.J."/>
            <person name="Dannebaum R.O."/>
            <person name="Kuo R.C."/>
            <person name="Labutti K."/>
            <person name="Haridas S."/>
            <person name="Kuo A."/>
            <person name="Salamov A."/>
            <person name="Ahrendt S.R."/>
            <person name="Lipzen A."/>
            <person name="Sullivan W."/>
            <person name="Andreopoulos W.B."/>
            <person name="Clum A."/>
            <person name="Lindquist E."/>
            <person name="Daum C."/>
            <person name="Ramamoorthy G.K."/>
            <person name="Gryganskyi A."/>
            <person name="Culley D."/>
            <person name="Magnuson J.K."/>
            <person name="James T.Y."/>
            <person name="O'Malley M.A."/>
            <person name="Stajich J.E."/>
            <person name="Spatafora J.W."/>
            <person name="Visel A."/>
            <person name="Grigoriev I.V."/>
        </authorList>
    </citation>
    <scope>NUCLEOTIDE SEQUENCE [LARGE SCALE GENOMIC DNA]</scope>
    <source>
        <strain evidence="2 3">NRRL 1336</strain>
    </source>
</reference>
<protein>
    <submittedName>
        <fullName evidence="2">Uncharacterized protein</fullName>
    </submittedName>
</protein>
<feature type="region of interest" description="Disordered" evidence="1">
    <location>
        <begin position="35"/>
        <end position="56"/>
    </location>
</feature>
<proteinExistence type="predicted"/>
<keyword evidence="3" id="KW-1185">Reference proteome</keyword>
<dbReference type="EMBL" id="MCGE01000043">
    <property type="protein sequence ID" value="ORZ05591.1"/>
    <property type="molecule type" value="Genomic_DNA"/>
</dbReference>
<organism evidence="2 3">
    <name type="scientific">Absidia repens</name>
    <dbReference type="NCBI Taxonomy" id="90262"/>
    <lineage>
        <taxon>Eukaryota</taxon>
        <taxon>Fungi</taxon>
        <taxon>Fungi incertae sedis</taxon>
        <taxon>Mucoromycota</taxon>
        <taxon>Mucoromycotina</taxon>
        <taxon>Mucoromycetes</taxon>
        <taxon>Mucorales</taxon>
        <taxon>Cunninghamellaceae</taxon>
        <taxon>Absidia</taxon>
    </lineage>
</organism>
<dbReference type="AlphaFoldDB" id="A0A1X2HZ17"/>
<sequence length="203" mass="23419">MTPTILQIASQHCKEHDQHYDADHTLDHIYETNLTSQKKTKRHHGRKLVQENPKENGLRGKMMKIRQETISTPWGINELHQCDKTDACPLMLFGGGVDIDTGGDDESVENHDPRHPRHPRHINSDHLQDDLDAMKWKLMIPERSASIRQSMDFLSDLIQDGSTRVWVISEYHIAKKKKSKKMKYWFIQLGSSSFGPGAFPSWP</sequence>
<comment type="caution">
    <text evidence="2">The sequence shown here is derived from an EMBL/GenBank/DDBJ whole genome shotgun (WGS) entry which is preliminary data.</text>
</comment>
<accession>A0A1X2HZ17</accession>
<evidence type="ECO:0000313" key="2">
    <source>
        <dbReference type="EMBL" id="ORZ05591.1"/>
    </source>
</evidence>
<evidence type="ECO:0000313" key="3">
    <source>
        <dbReference type="Proteomes" id="UP000193560"/>
    </source>
</evidence>
<name>A0A1X2HZ17_9FUNG</name>
<gene>
    <name evidence="2" type="ORF">BCR42DRAFT_178122</name>
</gene>
<feature type="region of interest" description="Disordered" evidence="1">
    <location>
        <begin position="102"/>
        <end position="121"/>
    </location>
</feature>